<sequence length="187" mass="21083">MKLKSRLAIGLLGAALALSAQAGSNVTDPNLPRALPADGPVDVSWSDPAKFSDLRSGNRWEAERGDWVRQLAQYTRERATKQLAPGEKLEIAISDIQRAGRYEPWLGPQFQNVRMIRDYYPPRLSLTYTLYGADGQVLARNERKLSDAGFLMGSTPLNQNDPLRYEKRMIDDWVRRDLGPQRLVGSR</sequence>
<name>A0A940X1J8_9GAMM</name>
<reference evidence="2" key="1">
    <citation type="journal article" date="2016" name="Int. J. Syst. Evol. Microbiol.">
        <title>Pseudoxanthomonas helianthi sp. nov., isolated from roots of Jerusalem artichoke (Helianthus tuberosus).</title>
        <authorList>
            <person name="Kittiwongwattana C."/>
            <person name="Thawai C."/>
        </authorList>
    </citation>
    <scope>NUCLEOTIDE SEQUENCE</scope>
    <source>
        <strain evidence="2">110414</strain>
    </source>
</reference>
<keyword evidence="3" id="KW-1185">Reference proteome</keyword>
<dbReference type="InterPro" id="IPR021557">
    <property type="entry name" value="DUF3016"/>
</dbReference>
<dbReference type="Pfam" id="PF11454">
    <property type="entry name" value="DUF3016"/>
    <property type="match status" value="1"/>
</dbReference>
<dbReference type="RefSeq" id="WP_210535407.1">
    <property type="nucleotide sequence ID" value="NZ_JAGKTC010000001.1"/>
</dbReference>
<organism evidence="2 3">
    <name type="scientific">Pseudoxanthomonas helianthi</name>
    <dbReference type="NCBI Taxonomy" id="1453541"/>
    <lineage>
        <taxon>Bacteria</taxon>
        <taxon>Pseudomonadati</taxon>
        <taxon>Pseudomonadota</taxon>
        <taxon>Gammaproteobacteria</taxon>
        <taxon>Lysobacterales</taxon>
        <taxon>Lysobacteraceae</taxon>
        <taxon>Pseudoxanthomonas</taxon>
    </lineage>
</organism>
<evidence type="ECO:0000256" key="1">
    <source>
        <dbReference type="SAM" id="SignalP"/>
    </source>
</evidence>
<feature type="signal peptide" evidence="1">
    <location>
        <begin position="1"/>
        <end position="22"/>
    </location>
</feature>
<evidence type="ECO:0000313" key="3">
    <source>
        <dbReference type="Proteomes" id="UP000673447"/>
    </source>
</evidence>
<gene>
    <name evidence="2" type="ORF">J5837_03955</name>
</gene>
<accession>A0A940X1J8</accession>
<proteinExistence type="predicted"/>
<dbReference type="EMBL" id="JAGKTC010000001">
    <property type="protein sequence ID" value="MBP3983571.1"/>
    <property type="molecule type" value="Genomic_DNA"/>
</dbReference>
<protein>
    <submittedName>
        <fullName evidence="2">DUF3016 domain-containing protein</fullName>
    </submittedName>
</protein>
<dbReference type="Proteomes" id="UP000673447">
    <property type="component" value="Unassembled WGS sequence"/>
</dbReference>
<keyword evidence="1" id="KW-0732">Signal</keyword>
<feature type="chain" id="PRO_5037324771" evidence="1">
    <location>
        <begin position="23"/>
        <end position="187"/>
    </location>
</feature>
<evidence type="ECO:0000313" key="2">
    <source>
        <dbReference type="EMBL" id="MBP3983571.1"/>
    </source>
</evidence>
<reference evidence="2" key="2">
    <citation type="submission" date="2021-03" db="EMBL/GenBank/DDBJ databases">
        <authorList>
            <person name="Cao W."/>
        </authorList>
    </citation>
    <scope>NUCLEOTIDE SEQUENCE</scope>
    <source>
        <strain evidence="2">110414</strain>
    </source>
</reference>
<comment type="caution">
    <text evidence="2">The sequence shown here is derived from an EMBL/GenBank/DDBJ whole genome shotgun (WGS) entry which is preliminary data.</text>
</comment>
<dbReference type="AlphaFoldDB" id="A0A940X1J8"/>